<dbReference type="Proteomes" id="UP000193467">
    <property type="component" value="Unassembled WGS sequence"/>
</dbReference>
<dbReference type="InParanoid" id="A0A1Y2FY74"/>
<accession>A0A1Y2FY74</accession>
<keyword evidence="6" id="KW-1185">Reference proteome</keyword>
<dbReference type="Gene3D" id="3.40.50.1820">
    <property type="entry name" value="alpha/beta hydrolase"/>
    <property type="match status" value="1"/>
</dbReference>
<dbReference type="InterPro" id="IPR016292">
    <property type="entry name" value="Epoxide_hydrolase"/>
</dbReference>
<evidence type="ECO:0000259" key="4">
    <source>
        <dbReference type="Pfam" id="PF06441"/>
    </source>
</evidence>
<evidence type="ECO:0000256" key="2">
    <source>
        <dbReference type="ARBA" id="ARBA00022801"/>
    </source>
</evidence>
<dbReference type="EMBL" id="MCGR01000007">
    <property type="protein sequence ID" value="ORY88991.1"/>
    <property type="molecule type" value="Genomic_DNA"/>
</dbReference>
<dbReference type="SUPFAM" id="SSF53474">
    <property type="entry name" value="alpha/beta-Hydrolases"/>
    <property type="match status" value="1"/>
</dbReference>
<dbReference type="STRING" id="106004.A0A1Y2FY74"/>
<dbReference type="PANTHER" id="PTHR21661">
    <property type="entry name" value="EPOXIDE HYDROLASE 1-RELATED"/>
    <property type="match status" value="1"/>
</dbReference>
<feature type="active site" description="Nucleophile" evidence="3">
    <location>
        <position position="190"/>
    </location>
</feature>
<proteinExistence type="inferred from homology"/>
<evidence type="ECO:0000313" key="5">
    <source>
        <dbReference type="EMBL" id="ORY88991.1"/>
    </source>
</evidence>
<name>A0A1Y2FY74_9BASI</name>
<evidence type="ECO:0000256" key="3">
    <source>
        <dbReference type="PIRSR" id="PIRSR001112-1"/>
    </source>
</evidence>
<protein>
    <submittedName>
        <fullName evidence="5">Epoxide hydrolase hyl1</fullName>
    </submittedName>
</protein>
<comment type="similarity">
    <text evidence="1">Belongs to the peptidase S33 family.</text>
</comment>
<reference evidence="5 6" key="1">
    <citation type="submission" date="2016-07" db="EMBL/GenBank/DDBJ databases">
        <title>Pervasive Adenine N6-methylation of Active Genes in Fungi.</title>
        <authorList>
            <consortium name="DOE Joint Genome Institute"/>
            <person name="Mondo S.J."/>
            <person name="Dannebaum R.O."/>
            <person name="Kuo R.C."/>
            <person name="Labutti K."/>
            <person name="Haridas S."/>
            <person name="Kuo A."/>
            <person name="Salamov A."/>
            <person name="Ahrendt S.R."/>
            <person name="Lipzen A."/>
            <person name="Sullivan W."/>
            <person name="Andreopoulos W.B."/>
            <person name="Clum A."/>
            <person name="Lindquist E."/>
            <person name="Daum C."/>
            <person name="Ramamoorthy G.K."/>
            <person name="Gryganskyi A."/>
            <person name="Culley D."/>
            <person name="Magnuson J.K."/>
            <person name="James T.Y."/>
            <person name="O'Malley M.A."/>
            <person name="Stajich J.E."/>
            <person name="Spatafora J.W."/>
            <person name="Visel A."/>
            <person name="Grigoriev I.V."/>
        </authorList>
    </citation>
    <scope>NUCLEOTIDE SEQUENCE [LARGE SCALE GENOMIC DNA]</scope>
    <source>
        <strain evidence="5 6">62-1032</strain>
    </source>
</reference>
<dbReference type="InterPro" id="IPR010497">
    <property type="entry name" value="Epoxide_hydro_N"/>
</dbReference>
<dbReference type="InterPro" id="IPR029058">
    <property type="entry name" value="AB_hydrolase_fold"/>
</dbReference>
<dbReference type="PANTHER" id="PTHR21661:SF39">
    <property type="entry name" value="HYDROLASE, PUTATIVE (AFU_ORTHOLOGUE AFUA_3G08960)-RELATED"/>
    <property type="match status" value="1"/>
</dbReference>
<dbReference type="GO" id="GO:0004301">
    <property type="term" value="F:epoxide hydrolase activity"/>
    <property type="evidence" value="ECO:0007669"/>
    <property type="project" value="TreeGrafter"/>
</dbReference>
<dbReference type="PIRSF" id="PIRSF001112">
    <property type="entry name" value="Epoxide_hydrolase"/>
    <property type="match status" value="1"/>
</dbReference>
<dbReference type="OrthoDB" id="7130006at2759"/>
<dbReference type="InterPro" id="IPR000639">
    <property type="entry name" value="Epox_hydrolase-like"/>
</dbReference>
<keyword evidence="2 5" id="KW-0378">Hydrolase</keyword>
<feature type="active site" description="Proton acceptor" evidence="3">
    <location>
        <position position="369"/>
    </location>
</feature>
<evidence type="ECO:0000313" key="6">
    <source>
        <dbReference type="Proteomes" id="UP000193467"/>
    </source>
</evidence>
<dbReference type="Pfam" id="PF06441">
    <property type="entry name" value="EHN"/>
    <property type="match status" value="1"/>
</dbReference>
<gene>
    <name evidence="5" type="ORF">BCR35DRAFT_288270</name>
</gene>
<sequence>MPYDKLPTTTTIPVEPFQVSIPDAELEELHQLLRLGRLAPPTYENAVQQEGQFGVTREWMSSTRDYWVNEFDWRKQERYINSFLQYTATVDGYKIHFAALLSEKKDAIPLLLLHGWPGSFLEFLPILDLLKEKYTPQTLPYNLIVPSLPGYFFSSPPPLDSDFGSEDIAQLLHRLMLGLGFESYAAQGGDIGAKAARILGVTQEACQVVHLNDSFMQEPKTVHRSALTDAERVGRERADEFLRVGAAYARMQATRPSTLGFALSSNPLSLLAWVGEKLLAWSDEDLTIDTSLTLISLWWFTDSISTSFYPYRQVAVEGQVDTAEDPRYQLTSKPFGYSWFAKDLAPVPQAWVATSGDLRIFKAHMEGGHFAALEKPAVLLADIEEFLAQEWKV</sequence>
<dbReference type="PRINTS" id="PR00412">
    <property type="entry name" value="EPOXHYDRLASE"/>
</dbReference>
<comment type="caution">
    <text evidence="5">The sequence shown here is derived from an EMBL/GenBank/DDBJ whole genome shotgun (WGS) entry which is preliminary data.</text>
</comment>
<feature type="domain" description="Epoxide hydrolase N-terminal" evidence="4">
    <location>
        <begin position="14"/>
        <end position="123"/>
    </location>
</feature>
<dbReference type="GO" id="GO:0097176">
    <property type="term" value="P:epoxide metabolic process"/>
    <property type="evidence" value="ECO:0007669"/>
    <property type="project" value="TreeGrafter"/>
</dbReference>
<evidence type="ECO:0000256" key="1">
    <source>
        <dbReference type="ARBA" id="ARBA00010088"/>
    </source>
</evidence>
<organism evidence="5 6">
    <name type="scientific">Leucosporidium creatinivorum</name>
    <dbReference type="NCBI Taxonomy" id="106004"/>
    <lineage>
        <taxon>Eukaryota</taxon>
        <taxon>Fungi</taxon>
        <taxon>Dikarya</taxon>
        <taxon>Basidiomycota</taxon>
        <taxon>Pucciniomycotina</taxon>
        <taxon>Microbotryomycetes</taxon>
        <taxon>Leucosporidiales</taxon>
        <taxon>Leucosporidium</taxon>
    </lineage>
</organism>
<dbReference type="AlphaFoldDB" id="A0A1Y2FY74"/>
<feature type="active site" description="Proton donor" evidence="3">
    <location>
        <position position="311"/>
    </location>
</feature>